<feature type="domain" description="EamA" evidence="8">
    <location>
        <begin position="144"/>
        <end position="280"/>
    </location>
</feature>
<dbReference type="Proteomes" id="UP000198778">
    <property type="component" value="Unassembled WGS sequence"/>
</dbReference>
<evidence type="ECO:0000256" key="2">
    <source>
        <dbReference type="ARBA" id="ARBA00007362"/>
    </source>
</evidence>
<proteinExistence type="inferred from homology"/>
<dbReference type="InterPro" id="IPR037185">
    <property type="entry name" value="EmrE-like"/>
</dbReference>
<comment type="subcellular location">
    <subcellularLocation>
        <location evidence="1">Cell membrane</location>
        <topology evidence="1">Multi-pass membrane protein</topology>
    </subcellularLocation>
</comment>
<dbReference type="InterPro" id="IPR050638">
    <property type="entry name" value="AA-Vitamin_Transporters"/>
</dbReference>
<feature type="domain" description="EamA" evidence="8">
    <location>
        <begin position="1"/>
        <end position="129"/>
    </location>
</feature>
<evidence type="ECO:0000313" key="9">
    <source>
        <dbReference type="EMBL" id="SDN21514.1"/>
    </source>
</evidence>
<evidence type="ECO:0000256" key="7">
    <source>
        <dbReference type="SAM" id="Phobius"/>
    </source>
</evidence>
<dbReference type="InterPro" id="IPR000620">
    <property type="entry name" value="EamA_dom"/>
</dbReference>
<gene>
    <name evidence="9" type="ORF">SAMN04488053_101134</name>
</gene>
<evidence type="ECO:0000256" key="5">
    <source>
        <dbReference type="ARBA" id="ARBA00022989"/>
    </source>
</evidence>
<name>A0A1G9ZJP0_9BACI</name>
<dbReference type="PANTHER" id="PTHR32322:SF18">
    <property type="entry name" value="S-ADENOSYLMETHIONINE_S-ADENOSYLHOMOCYSTEINE TRANSPORTER"/>
    <property type="match status" value="1"/>
</dbReference>
<dbReference type="OrthoDB" id="9805239at2"/>
<organism evidence="9 10">
    <name type="scientific">Alkalicoccus daliensis</name>
    <dbReference type="NCBI Taxonomy" id="745820"/>
    <lineage>
        <taxon>Bacteria</taxon>
        <taxon>Bacillati</taxon>
        <taxon>Bacillota</taxon>
        <taxon>Bacilli</taxon>
        <taxon>Bacillales</taxon>
        <taxon>Bacillaceae</taxon>
        <taxon>Alkalicoccus</taxon>
    </lineage>
</organism>
<evidence type="ECO:0000256" key="1">
    <source>
        <dbReference type="ARBA" id="ARBA00004651"/>
    </source>
</evidence>
<evidence type="ECO:0000259" key="8">
    <source>
        <dbReference type="Pfam" id="PF00892"/>
    </source>
</evidence>
<feature type="transmembrane region" description="Helical" evidence="7">
    <location>
        <begin position="113"/>
        <end position="130"/>
    </location>
</feature>
<evidence type="ECO:0000256" key="6">
    <source>
        <dbReference type="ARBA" id="ARBA00023136"/>
    </source>
</evidence>
<evidence type="ECO:0000256" key="4">
    <source>
        <dbReference type="ARBA" id="ARBA00022692"/>
    </source>
</evidence>
<dbReference type="Pfam" id="PF00892">
    <property type="entry name" value="EamA"/>
    <property type="match status" value="2"/>
</dbReference>
<comment type="similarity">
    <text evidence="2">Belongs to the EamA transporter family.</text>
</comment>
<dbReference type="GO" id="GO:0005886">
    <property type="term" value="C:plasma membrane"/>
    <property type="evidence" value="ECO:0007669"/>
    <property type="project" value="UniProtKB-SubCell"/>
</dbReference>
<keyword evidence="5 7" id="KW-1133">Transmembrane helix</keyword>
<dbReference type="AlphaFoldDB" id="A0A1G9ZJP0"/>
<keyword evidence="10" id="KW-1185">Reference proteome</keyword>
<dbReference type="STRING" id="745820.SAMN04488053_101134"/>
<feature type="transmembrane region" description="Helical" evidence="7">
    <location>
        <begin position="239"/>
        <end position="258"/>
    </location>
</feature>
<protein>
    <submittedName>
        <fullName evidence="9">Threonine/homoserine efflux transporter RhtA</fullName>
    </submittedName>
</protein>
<dbReference type="EMBL" id="FNIL01000001">
    <property type="protein sequence ID" value="SDN21514.1"/>
    <property type="molecule type" value="Genomic_DNA"/>
</dbReference>
<feature type="transmembrane region" description="Helical" evidence="7">
    <location>
        <begin position="59"/>
        <end position="79"/>
    </location>
</feature>
<reference evidence="10" key="1">
    <citation type="submission" date="2016-10" db="EMBL/GenBank/DDBJ databases">
        <authorList>
            <person name="Varghese N."/>
            <person name="Submissions S."/>
        </authorList>
    </citation>
    <scope>NUCLEOTIDE SEQUENCE [LARGE SCALE GENOMIC DNA]</scope>
    <source>
        <strain evidence="10">CGMCC 1.10369</strain>
    </source>
</reference>
<feature type="transmembrane region" description="Helical" evidence="7">
    <location>
        <begin position="264"/>
        <end position="281"/>
    </location>
</feature>
<evidence type="ECO:0000256" key="3">
    <source>
        <dbReference type="ARBA" id="ARBA00022475"/>
    </source>
</evidence>
<feature type="transmembrane region" description="Helical" evidence="7">
    <location>
        <begin position="169"/>
        <end position="188"/>
    </location>
</feature>
<dbReference type="PANTHER" id="PTHR32322">
    <property type="entry name" value="INNER MEMBRANE TRANSPORTER"/>
    <property type="match status" value="1"/>
</dbReference>
<accession>A0A1G9ZJP0</accession>
<keyword evidence="4 7" id="KW-0812">Transmembrane</keyword>
<keyword evidence="6 7" id="KW-0472">Membrane</keyword>
<sequence>MILVVIFYSGNILTGKAINDLPPFTIAFFRLLLAFLLLLPIAYSSAWKNRQLFWEWRKPFFWMTLSGVTFFNTFIYGSLQFTTATNVAVLETVIPAVTIVLAAMVIKERLGKWQWAGVGLSLFGALWVVADGRLLGLAQISWNPGDAIMIGAIVSWSVYSLLVKSYMHLFPALAALLVMNAVSVLVLLPFAAGEWLFLGLPDLTSGPALTGILYLGIFPSVVALLLFNRAVHLLGASRASVFLNLLPVFTIAGAAVWLGEDISIRQMAGAGFVMAGVYLTTHLKR</sequence>
<evidence type="ECO:0000313" key="10">
    <source>
        <dbReference type="Proteomes" id="UP000198778"/>
    </source>
</evidence>
<keyword evidence="3" id="KW-1003">Cell membrane</keyword>
<dbReference type="SUPFAM" id="SSF103481">
    <property type="entry name" value="Multidrug resistance efflux transporter EmrE"/>
    <property type="match status" value="2"/>
</dbReference>
<feature type="transmembrane region" description="Helical" evidence="7">
    <location>
        <begin position="85"/>
        <end position="106"/>
    </location>
</feature>
<feature type="transmembrane region" description="Helical" evidence="7">
    <location>
        <begin position="27"/>
        <end position="47"/>
    </location>
</feature>
<feature type="transmembrane region" description="Helical" evidence="7">
    <location>
        <begin position="208"/>
        <end position="227"/>
    </location>
</feature>
<feature type="transmembrane region" description="Helical" evidence="7">
    <location>
        <begin position="142"/>
        <end position="162"/>
    </location>
</feature>